<dbReference type="InterPro" id="IPR036388">
    <property type="entry name" value="WH-like_DNA-bd_sf"/>
</dbReference>
<dbReference type="Proteomes" id="UP000280668">
    <property type="component" value="Unassembled WGS sequence"/>
</dbReference>
<reference evidence="2 3" key="1">
    <citation type="submission" date="2018-11" db="EMBL/GenBank/DDBJ databases">
        <title>Sequencing the genomes of 1000 actinobacteria strains.</title>
        <authorList>
            <person name="Klenk H.-P."/>
        </authorList>
    </citation>
    <scope>NUCLEOTIDE SEQUENCE [LARGE SCALE GENOMIC DNA]</scope>
    <source>
        <strain evidence="2 3">DSM 11294</strain>
    </source>
</reference>
<dbReference type="AlphaFoldDB" id="A0A3N2BAX3"/>
<keyword evidence="2" id="KW-0808">Transferase</keyword>
<dbReference type="GO" id="GO:0016301">
    <property type="term" value="F:kinase activity"/>
    <property type="evidence" value="ECO:0007669"/>
    <property type="project" value="UniProtKB-KW"/>
</dbReference>
<dbReference type="SUPFAM" id="SSF53067">
    <property type="entry name" value="Actin-like ATPase domain"/>
    <property type="match status" value="1"/>
</dbReference>
<evidence type="ECO:0000256" key="1">
    <source>
        <dbReference type="ARBA" id="ARBA00006479"/>
    </source>
</evidence>
<organism evidence="2 3">
    <name type="scientific">Bogoriella caseilytica</name>
    <dbReference type="NCBI Taxonomy" id="56055"/>
    <lineage>
        <taxon>Bacteria</taxon>
        <taxon>Bacillati</taxon>
        <taxon>Actinomycetota</taxon>
        <taxon>Actinomycetes</taxon>
        <taxon>Micrococcales</taxon>
        <taxon>Bogoriellaceae</taxon>
        <taxon>Bogoriella</taxon>
    </lineage>
</organism>
<dbReference type="Gene3D" id="1.10.10.10">
    <property type="entry name" value="Winged helix-like DNA-binding domain superfamily/Winged helix DNA-binding domain"/>
    <property type="match status" value="1"/>
</dbReference>
<dbReference type="SUPFAM" id="SSF46785">
    <property type="entry name" value="Winged helix' DNA-binding domain"/>
    <property type="match status" value="1"/>
</dbReference>
<evidence type="ECO:0000313" key="2">
    <source>
        <dbReference type="EMBL" id="ROR72397.1"/>
    </source>
</evidence>
<dbReference type="InterPro" id="IPR036390">
    <property type="entry name" value="WH_DNA-bd_sf"/>
</dbReference>
<evidence type="ECO:0000313" key="3">
    <source>
        <dbReference type="Proteomes" id="UP000280668"/>
    </source>
</evidence>
<gene>
    <name evidence="2" type="ORF">EDD31_0748</name>
</gene>
<comment type="similarity">
    <text evidence="1">Belongs to the ROK (NagC/XylR) family.</text>
</comment>
<dbReference type="InterPro" id="IPR043129">
    <property type="entry name" value="ATPase_NBD"/>
</dbReference>
<accession>A0A3N2BAX3</accession>
<proteinExistence type="inferred from homology"/>
<keyword evidence="3" id="KW-1185">Reference proteome</keyword>
<dbReference type="Pfam" id="PF00480">
    <property type="entry name" value="ROK"/>
    <property type="match status" value="1"/>
</dbReference>
<name>A0A3N2BAX3_9MICO</name>
<keyword evidence="2" id="KW-0418">Kinase</keyword>
<dbReference type="Gene3D" id="3.30.420.40">
    <property type="match status" value="3"/>
</dbReference>
<dbReference type="EMBL" id="RKHK01000001">
    <property type="protein sequence ID" value="ROR72397.1"/>
    <property type="molecule type" value="Genomic_DNA"/>
</dbReference>
<dbReference type="RefSeq" id="WP_123302962.1">
    <property type="nucleotide sequence ID" value="NZ_RKHK01000001.1"/>
</dbReference>
<dbReference type="PANTHER" id="PTHR18964:SF149">
    <property type="entry name" value="BIFUNCTIONAL UDP-N-ACETYLGLUCOSAMINE 2-EPIMERASE_N-ACETYLMANNOSAMINE KINASE"/>
    <property type="match status" value="1"/>
</dbReference>
<dbReference type="OrthoDB" id="5174513at2"/>
<protein>
    <submittedName>
        <fullName evidence="2">Putative NBD/HSP70 family sugar kinase</fullName>
    </submittedName>
</protein>
<comment type="caution">
    <text evidence="2">The sequence shown here is derived from an EMBL/GenBank/DDBJ whole genome shotgun (WGS) entry which is preliminary data.</text>
</comment>
<dbReference type="InterPro" id="IPR000600">
    <property type="entry name" value="ROK"/>
</dbReference>
<sequence length="375" mass="38233">MIAADSARQSTLREHNLALVCGAIFAGDAPSRAGVAAATGLTRSTVSRLADELIQARLVAEQPAALGRPGRPAVPLTPAAGTVAGLGLHANVDYLAARAVDLTGAVLAEERLDTDSADSHPPEVLARLAELGKAVRDRAEQAGATVAQAVLGLPGLVDPAGRLLVAPNLGWHEVRPAPLLAEELGVSVTVANDAHLAAYGIAREAPGRMREGWASFIYLAGDVGVGSALVEDGRVALGRHGWSGEIGHVCVDPAGPPCHCGARGCLEAYAGRRELETRPAAEVARALGIALSSALNVVDAAAVVLGTGFVPVFDQLRPGVEAELFTRVLGGPWAEVALHPAPDDALPAATGGAYRALEAVITHPAARIGLSTETA</sequence>
<dbReference type="PANTHER" id="PTHR18964">
    <property type="entry name" value="ROK (REPRESSOR, ORF, KINASE) FAMILY"/>
    <property type="match status" value="1"/>
</dbReference>